<proteinExistence type="predicted"/>
<dbReference type="AlphaFoldDB" id="A0A167NNT7"/>
<comment type="caution">
    <text evidence="2">The sequence shown here is derived from an EMBL/GenBank/DDBJ whole genome shotgun (WGS) entry which is preliminary data.</text>
</comment>
<reference evidence="2 3" key="1">
    <citation type="journal article" date="2016" name="Genome Biol. Evol.">
        <title>Divergent and convergent evolution of fungal pathogenicity.</title>
        <authorList>
            <person name="Shang Y."/>
            <person name="Xiao G."/>
            <person name="Zheng P."/>
            <person name="Cen K."/>
            <person name="Zhan S."/>
            <person name="Wang C."/>
        </authorList>
    </citation>
    <scope>NUCLEOTIDE SEQUENCE [LARGE SCALE GENOMIC DNA]</scope>
    <source>
        <strain evidence="2 3">RCEF 1005</strain>
    </source>
</reference>
<dbReference type="STRING" id="1081108.A0A167NNT7"/>
<dbReference type="OrthoDB" id="5153449at2759"/>
<sequence>MKQNESRLYARALGEDSLAAISPWLDRTRWRETYKGARRDILKAMTSTAKITHDLFLGQGEQDGDADVSIRRSDEQKLTCVLAAVDLMLDRCETTARNTSRLIRCWLVTSKPNSYQSNAFSVMTESNTRYRYRQTWKKFMAFIVRAWLLPTQTRRQIKVAIPAEIRRLVERVWDHPVWETLDTTAGIWPVLADDRYNPEMQCFTAADCDTEMEECDLGVTEAYESDYDSNGDTDWGSEDIAAADSSGTDEEDWLCEVETDNGSGECEYGPNQDRKPLDRKPLDRSTQVEFLELLFQLSITLSKQEFTDGNAASTLLVYFSGSAAA</sequence>
<feature type="compositionally biased region" description="Basic and acidic residues" evidence="1">
    <location>
        <begin position="272"/>
        <end position="281"/>
    </location>
</feature>
<keyword evidence="3" id="KW-1185">Reference proteome</keyword>
<dbReference type="EMBL" id="AZHF01000038">
    <property type="protein sequence ID" value="OAA55766.1"/>
    <property type="molecule type" value="Genomic_DNA"/>
</dbReference>
<evidence type="ECO:0000313" key="2">
    <source>
        <dbReference type="EMBL" id="OAA55766.1"/>
    </source>
</evidence>
<accession>A0A167NNT7</accession>
<evidence type="ECO:0000256" key="1">
    <source>
        <dbReference type="SAM" id="MobiDB-lite"/>
    </source>
</evidence>
<name>A0A167NNT7_CORDF</name>
<protein>
    <submittedName>
        <fullName evidence="2">Uncharacterized protein</fullName>
    </submittedName>
</protein>
<dbReference type="Proteomes" id="UP000076881">
    <property type="component" value="Unassembled WGS sequence"/>
</dbReference>
<organism evidence="2 3">
    <name type="scientific">Akanthomyces lecanii RCEF 1005</name>
    <dbReference type="NCBI Taxonomy" id="1081108"/>
    <lineage>
        <taxon>Eukaryota</taxon>
        <taxon>Fungi</taxon>
        <taxon>Dikarya</taxon>
        <taxon>Ascomycota</taxon>
        <taxon>Pezizomycotina</taxon>
        <taxon>Sordariomycetes</taxon>
        <taxon>Hypocreomycetidae</taxon>
        <taxon>Hypocreales</taxon>
        <taxon>Cordycipitaceae</taxon>
        <taxon>Akanthomyces</taxon>
        <taxon>Cordyceps confragosa</taxon>
    </lineage>
</organism>
<evidence type="ECO:0000313" key="3">
    <source>
        <dbReference type="Proteomes" id="UP000076881"/>
    </source>
</evidence>
<gene>
    <name evidence="2" type="ORF">LEL_10980</name>
</gene>
<feature type="region of interest" description="Disordered" evidence="1">
    <location>
        <begin position="260"/>
        <end position="281"/>
    </location>
</feature>